<accession>A0ABV6M652</accession>
<name>A0ABV6M652_9ACTN</name>
<evidence type="ECO:0000256" key="1">
    <source>
        <dbReference type="SAM" id="MobiDB-lite"/>
    </source>
</evidence>
<proteinExistence type="predicted"/>
<dbReference type="EMBL" id="JBHLUH010000041">
    <property type="protein sequence ID" value="MFC0530153.1"/>
    <property type="molecule type" value="Genomic_DNA"/>
</dbReference>
<dbReference type="Proteomes" id="UP001589867">
    <property type="component" value="Unassembled WGS sequence"/>
</dbReference>
<gene>
    <name evidence="2" type="ORF">ACFFIA_21045</name>
</gene>
<evidence type="ECO:0000313" key="3">
    <source>
        <dbReference type="Proteomes" id="UP001589867"/>
    </source>
</evidence>
<feature type="region of interest" description="Disordered" evidence="1">
    <location>
        <begin position="36"/>
        <end position="56"/>
    </location>
</feature>
<sequence length="188" mass="20020">MDRTNRQAALWATVVAVPLTLVMAVVAILVTRPDEPSAAAEPSPTAPRPQSTSPVEMAAPALSERAAIVCRALLARLPASVRELAQRPVTEGAEQNAAYGDPAITVSCGVPMPEIPLTDLVYPLSRVCWHSADLPYATEWTTVDREVPVRVTVPRQYDQPGQWTIAFSDTVVATVPSLKEIPSGCGGP</sequence>
<keyword evidence="3" id="KW-1185">Reference proteome</keyword>
<protein>
    <submittedName>
        <fullName evidence="2">DUF3515 family protein</fullName>
    </submittedName>
</protein>
<dbReference type="RefSeq" id="WP_377253257.1">
    <property type="nucleotide sequence ID" value="NZ_JBHLUH010000041.1"/>
</dbReference>
<organism evidence="2 3">
    <name type="scientific">Phytohabitans kaempferiae</name>
    <dbReference type="NCBI Taxonomy" id="1620943"/>
    <lineage>
        <taxon>Bacteria</taxon>
        <taxon>Bacillati</taxon>
        <taxon>Actinomycetota</taxon>
        <taxon>Actinomycetes</taxon>
        <taxon>Micromonosporales</taxon>
        <taxon>Micromonosporaceae</taxon>
    </lineage>
</organism>
<reference evidence="2 3" key="1">
    <citation type="submission" date="2024-09" db="EMBL/GenBank/DDBJ databases">
        <authorList>
            <person name="Sun Q."/>
            <person name="Mori K."/>
        </authorList>
    </citation>
    <scope>NUCLEOTIDE SEQUENCE [LARGE SCALE GENOMIC DNA]</scope>
    <source>
        <strain evidence="2 3">TBRC 3947</strain>
    </source>
</reference>
<comment type="caution">
    <text evidence="2">The sequence shown here is derived from an EMBL/GenBank/DDBJ whole genome shotgun (WGS) entry which is preliminary data.</text>
</comment>
<dbReference type="InterPro" id="IPR021903">
    <property type="entry name" value="DUF3515"/>
</dbReference>
<evidence type="ECO:0000313" key="2">
    <source>
        <dbReference type="EMBL" id="MFC0530153.1"/>
    </source>
</evidence>
<dbReference type="Pfam" id="PF12028">
    <property type="entry name" value="DUF3515"/>
    <property type="match status" value="1"/>
</dbReference>